<comment type="caution">
    <text evidence="1">The sequence shown here is derived from an EMBL/GenBank/DDBJ whole genome shotgun (WGS) entry which is preliminary data.</text>
</comment>
<evidence type="ECO:0000313" key="1">
    <source>
        <dbReference type="EMBL" id="GAA3855164.1"/>
    </source>
</evidence>
<accession>A0ABP7JVC6</accession>
<dbReference type="Proteomes" id="UP001501563">
    <property type="component" value="Unassembled WGS sequence"/>
</dbReference>
<keyword evidence="2" id="KW-1185">Reference proteome</keyword>
<protein>
    <submittedName>
        <fullName evidence="1">Uncharacterized protein</fullName>
    </submittedName>
</protein>
<proteinExistence type="predicted"/>
<organism evidence="1 2">
    <name type="scientific">Streptomyces lannensis</name>
    <dbReference type="NCBI Taxonomy" id="766498"/>
    <lineage>
        <taxon>Bacteria</taxon>
        <taxon>Bacillati</taxon>
        <taxon>Actinomycetota</taxon>
        <taxon>Actinomycetes</taxon>
        <taxon>Kitasatosporales</taxon>
        <taxon>Streptomycetaceae</taxon>
        <taxon>Streptomyces</taxon>
    </lineage>
</organism>
<evidence type="ECO:0000313" key="2">
    <source>
        <dbReference type="Proteomes" id="UP001501563"/>
    </source>
</evidence>
<sequence>MRVFGTPAVAPRMLLLSEVRFDPDWIFRLARPLLLMPGDRVSMDGGRLLVQRAGGREEYPTADLAPWCWRWRLI</sequence>
<gene>
    <name evidence="1" type="ORF">GCM10022207_18150</name>
</gene>
<name>A0ABP7JVC6_9ACTN</name>
<dbReference type="EMBL" id="BAAAZA010000004">
    <property type="protein sequence ID" value="GAA3855164.1"/>
    <property type="molecule type" value="Genomic_DNA"/>
</dbReference>
<reference evidence="2" key="1">
    <citation type="journal article" date="2019" name="Int. J. Syst. Evol. Microbiol.">
        <title>The Global Catalogue of Microorganisms (GCM) 10K type strain sequencing project: providing services to taxonomists for standard genome sequencing and annotation.</title>
        <authorList>
            <consortium name="The Broad Institute Genomics Platform"/>
            <consortium name="The Broad Institute Genome Sequencing Center for Infectious Disease"/>
            <person name="Wu L."/>
            <person name="Ma J."/>
        </authorList>
    </citation>
    <scope>NUCLEOTIDE SEQUENCE [LARGE SCALE GENOMIC DNA]</scope>
    <source>
        <strain evidence="2">JCM 16578</strain>
    </source>
</reference>